<accession>B4W3P9</accession>
<organism evidence="2 3">
    <name type="scientific">Coleofasciculus chthonoplastes PCC 7420</name>
    <dbReference type="NCBI Taxonomy" id="118168"/>
    <lineage>
        <taxon>Bacteria</taxon>
        <taxon>Bacillati</taxon>
        <taxon>Cyanobacteriota</taxon>
        <taxon>Cyanophyceae</taxon>
        <taxon>Coleofasciculales</taxon>
        <taxon>Coleofasciculaceae</taxon>
        <taxon>Coleofasciculus</taxon>
    </lineage>
</organism>
<dbReference type="AlphaFoldDB" id="B4W3P9"/>
<sequence length="81" mass="9306">MSVVIPNEIVKASGMSAEELMLELVILLFQKDKISLGKASELVGMNQLRFQRLLAERNICIHYDVVEFQEDLKSLQERGWL</sequence>
<dbReference type="InterPro" id="IPR005368">
    <property type="entry name" value="UPF0175"/>
</dbReference>
<dbReference type="InterPro" id="IPR052264">
    <property type="entry name" value="UPF0175_domain"/>
</dbReference>
<keyword evidence="3" id="KW-1185">Reference proteome</keyword>
<comment type="similarity">
    <text evidence="1">Belongs to the UPF0175 family.</text>
</comment>
<dbReference type="eggNOG" id="COG2886">
    <property type="taxonomic scope" value="Bacteria"/>
</dbReference>
<gene>
    <name evidence="2" type="ORF">MC7420_2727</name>
</gene>
<evidence type="ECO:0000256" key="1">
    <source>
        <dbReference type="ARBA" id="ARBA00005651"/>
    </source>
</evidence>
<dbReference type="PANTHER" id="PTHR37525:SF1">
    <property type="entry name" value="UPF0175 PROTEIN SSL1255"/>
    <property type="match status" value="1"/>
</dbReference>
<dbReference type="Pfam" id="PF03683">
    <property type="entry name" value="UPF0175"/>
    <property type="match status" value="1"/>
</dbReference>
<dbReference type="RefSeq" id="WP_006105898.1">
    <property type="nucleotide sequence ID" value="NZ_DS989875.1"/>
</dbReference>
<reference evidence="2 3" key="1">
    <citation type="submission" date="2008-07" db="EMBL/GenBank/DDBJ databases">
        <authorList>
            <person name="Tandeau de Marsac N."/>
            <person name="Ferriera S."/>
            <person name="Johnson J."/>
            <person name="Kravitz S."/>
            <person name="Beeson K."/>
            <person name="Sutton G."/>
            <person name="Rogers Y.-H."/>
            <person name="Friedman R."/>
            <person name="Frazier M."/>
            <person name="Venter J.C."/>
        </authorList>
    </citation>
    <scope>NUCLEOTIDE SEQUENCE [LARGE SCALE GENOMIC DNA]</scope>
    <source>
        <strain evidence="2 3">PCC 7420</strain>
    </source>
</reference>
<proteinExistence type="inferred from homology"/>
<name>B4W3P9_9CYAN</name>
<dbReference type="Proteomes" id="UP000003835">
    <property type="component" value="Unassembled WGS sequence"/>
</dbReference>
<dbReference type="HOGENOM" id="CLU_154570_2_0_3"/>
<dbReference type="PANTHER" id="PTHR37525">
    <property type="entry name" value="UPF0175 PROTEIN SSL1255"/>
    <property type="match status" value="1"/>
</dbReference>
<protein>
    <submittedName>
        <fullName evidence="2">Uncharacterized protein</fullName>
    </submittedName>
</protein>
<dbReference type="OrthoDB" id="462653at2"/>
<dbReference type="STRING" id="118168.MC7420_2727"/>
<dbReference type="EMBL" id="DS989875">
    <property type="protein sequence ID" value="EDX71166.1"/>
    <property type="molecule type" value="Genomic_DNA"/>
</dbReference>
<evidence type="ECO:0000313" key="3">
    <source>
        <dbReference type="Proteomes" id="UP000003835"/>
    </source>
</evidence>
<evidence type="ECO:0000313" key="2">
    <source>
        <dbReference type="EMBL" id="EDX71166.1"/>
    </source>
</evidence>